<dbReference type="SUPFAM" id="SSF53335">
    <property type="entry name" value="S-adenosyl-L-methionine-dependent methyltransferases"/>
    <property type="match status" value="1"/>
</dbReference>
<evidence type="ECO:0000256" key="1">
    <source>
        <dbReference type="ARBA" id="ARBA00038158"/>
    </source>
</evidence>
<dbReference type="PANTHER" id="PTHR43591">
    <property type="entry name" value="METHYLTRANSFERASE"/>
    <property type="match status" value="1"/>
</dbReference>
<proteinExistence type="inferred from homology"/>
<feature type="region of interest" description="Disordered" evidence="2">
    <location>
        <begin position="1"/>
        <end position="20"/>
    </location>
</feature>
<dbReference type="InterPro" id="IPR029063">
    <property type="entry name" value="SAM-dependent_MTases_sf"/>
</dbReference>
<name>A0ABR1RU44_9PEZI</name>
<evidence type="ECO:0008006" key="5">
    <source>
        <dbReference type="Google" id="ProtNLM"/>
    </source>
</evidence>
<protein>
    <recommendedName>
        <fullName evidence="5">S-adenosyl-L-methionine-dependent methyltransferase</fullName>
    </recommendedName>
</protein>
<comment type="caution">
    <text evidence="3">The sequence shown here is derived from an EMBL/GenBank/DDBJ whole genome shotgun (WGS) entry which is preliminary data.</text>
</comment>
<sequence length="386" mass="43460">MMMSQDTESEIASSMGSTSDMVEPTPLIFHDVILEADELSQPETSSRVITGTSISEPDAVLEEDGRTYHGYKGGRYFLPNDPDEQDRLDFQHAMCKLMFDERLICAPIVSPSRILDIATGTGIWAIEYATENPDATIIGTDLSMISPPNAVPNFTVVKEDSEEDEWGSAADGPFDYVHLRFVFLCFQDPMRVLRKAFEHLRPGGWVEYQDPSARLHCVDGSIAGTALERYWELVLEGGRAAGRDFLVAEKYKAMLEEAGFIDIVEERVPMPSESCARPPFSLSRPLRHILLARTHAQSHTANPWPKEPRLKAVGMFQAKNMFDVCRGLAWKLFRPLGLEVPEIEELVMQTKLDIPNKQHHCYHWVYVVYGRKPFPDEVAVSVPKAS</sequence>
<accession>A0ABR1RU44</accession>
<dbReference type="Gene3D" id="3.40.50.150">
    <property type="entry name" value="Vaccinia Virus protein VP39"/>
    <property type="match status" value="1"/>
</dbReference>
<dbReference type="EMBL" id="JAQQWI010000010">
    <property type="protein sequence ID" value="KAK8018458.1"/>
    <property type="molecule type" value="Genomic_DNA"/>
</dbReference>
<reference evidence="3 4" key="1">
    <citation type="submission" date="2023-01" db="EMBL/GenBank/DDBJ databases">
        <title>Analysis of 21 Apiospora genomes using comparative genomics revels a genus with tremendous synthesis potential of carbohydrate active enzymes and secondary metabolites.</title>
        <authorList>
            <person name="Sorensen T."/>
        </authorList>
    </citation>
    <scope>NUCLEOTIDE SEQUENCE [LARGE SCALE GENOMIC DNA]</scope>
    <source>
        <strain evidence="3 4">CBS 20057</strain>
    </source>
</reference>
<evidence type="ECO:0000313" key="3">
    <source>
        <dbReference type="EMBL" id="KAK8018458.1"/>
    </source>
</evidence>
<dbReference type="CDD" id="cd02440">
    <property type="entry name" value="AdoMet_MTases"/>
    <property type="match status" value="1"/>
</dbReference>
<comment type="similarity">
    <text evidence="1">Belongs to the methyltransferase superfamily. LaeA methyltransferase family.</text>
</comment>
<keyword evidence="4" id="KW-1185">Reference proteome</keyword>
<dbReference type="Proteomes" id="UP001396898">
    <property type="component" value="Unassembled WGS sequence"/>
</dbReference>
<evidence type="ECO:0000256" key="2">
    <source>
        <dbReference type="SAM" id="MobiDB-lite"/>
    </source>
</evidence>
<dbReference type="PANTHER" id="PTHR43591:SF102">
    <property type="entry name" value="S-ADENOSYL-L-METHIONINE-DEPENDENT METHYLTRANSFERASE"/>
    <property type="match status" value="1"/>
</dbReference>
<gene>
    <name evidence="3" type="ORF">PG991_007648</name>
</gene>
<evidence type="ECO:0000313" key="4">
    <source>
        <dbReference type="Proteomes" id="UP001396898"/>
    </source>
</evidence>
<organism evidence="3 4">
    <name type="scientific">Apiospora marii</name>
    <dbReference type="NCBI Taxonomy" id="335849"/>
    <lineage>
        <taxon>Eukaryota</taxon>
        <taxon>Fungi</taxon>
        <taxon>Dikarya</taxon>
        <taxon>Ascomycota</taxon>
        <taxon>Pezizomycotina</taxon>
        <taxon>Sordariomycetes</taxon>
        <taxon>Xylariomycetidae</taxon>
        <taxon>Amphisphaeriales</taxon>
        <taxon>Apiosporaceae</taxon>
        <taxon>Apiospora</taxon>
    </lineage>
</organism>
<dbReference type="Pfam" id="PF13489">
    <property type="entry name" value="Methyltransf_23"/>
    <property type="match status" value="1"/>
</dbReference>